<dbReference type="AlphaFoldDB" id="A0A0K2THR7"/>
<reference evidence="1" key="1">
    <citation type="submission" date="2014-05" db="EMBL/GenBank/DDBJ databases">
        <authorList>
            <person name="Chronopoulou M."/>
        </authorList>
    </citation>
    <scope>NUCLEOTIDE SEQUENCE</scope>
    <source>
        <tissue evidence="1">Whole organism</tissue>
    </source>
</reference>
<name>A0A0K2THR7_LEPSM</name>
<sequence length="36" mass="4090">CRSLCDPSDCSCLKSALVAWVPQAVKIEYYEKRIIT</sequence>
<evidence type="ECO:0000313" key="1">
    <source>
        <dbReference type="EMBL" id="CDW25588.1"/>
    </source>
</evidence>
<protein>
    <submittedName>
        <fullName evidence="1">Uncharacterized protein</fullName>
    </submittedName>
</protein>
<proteinExistence type="predicted"/>
<dbReference type="EMBL" id="HACA01008227">
    <property type="protein sequence ID" value="CDW25588.1"/>
    <property type="molecule type" value="Transcribed_RNA"/>
</dbReference>
<accession>A0A0K2THR7</accession>
<feature type="non-terminal residue" evidence="1">
    <location>
        <position position="1"/>
    </location>
</feature>
<organism evidence="1">
    <name type="scientific">Lepeophtheirus salmonis</name>
    <name type="common">Salmon louse</name>
    <name type="synonym">Caligus salmonis</name>
    <dbReference type="NCBI Taxonomy" id="72036"/>
    <lineage>
        <taxon>Eukaryota</taxon>
        <taxon>Metazoa</taxon>
        <taxon>Ecdysozoa</taxon>
        <taxon>Arthropoda</taxon>
        <taxon>Crustacea</taxon>
        <taxon>Multicrustacea</taxon>
        <taxon>Hexanauplia</taxon>
        <taxon>Copepoda</taxon>
        <taxon>Siphonostomatoida</taxon>
        <taxon>Caligidae</taxon>
        <taxon>Lepeophtheirus</taxon>
    </lineage>
</organism>